<evidence type="ECO:0000256" key="2">
    <source>
        <dbReference type="ARBA" id="ARBA00004377"/>
    </source>
</evidence>
<keyword evidence="6 12" id="KW-1003">Cell membrane</keyword>
<comment type="caution">
    <text evidence="13">The sequence shown here is derived from an EMBL/GenBank/DDBJ whole genome shotgun (WGS) entry which is preliminary data.</text>
</comment>
<evidence type="ECO:0000313" key="13">
    <source>
        <dbReference type="EMBL" id="GGY71305.1"/>
    </source>
</evidence>
<dbReference type="InterPro" id="IPR052075">
    <property type="entry name" value="Heme_exporter_D"/>
</dbReference>
<proteinExistence type="inferred from homology"/>
<feature type="transmembrane region" description="Helical" evidence="12">
    <location>
        <begin position="20"/>
        <end position="41"/>
    </location>
</feature>
<keyword evidence="11 12" id="KW-0472">Membrane</keyword>
<evidence type="ECO:0000256" key="9">
    <source>
        <dbReference type="ARBA" id="ARBA00022748"/>
    </source>
</evidence>
<keyword evidence="5 12" id="KW-0813">Transport</keyword>
<dbReference type="NCBIfam" id="TIGR03141">
    <property type="entry name" value="cytochro_ccmD"/>
    <property type="match status" value="1"/>
</dbReference>
<evidence type="ECO:0000256" key="10">
    <source>
        <dbReference type="ARBA" id="ARBA00022989"/>
    </source>
</evidence>
<dbReference type="Pfam" id="PF04995">
    <property type="entry name" value="CcmD"/>
    <property type="match status" value="1"/>
</dbReference>
<keyword evidence="9 12" id="KW-0201">Cytochrome c-type biogenesis</keyword>
<keyword evidence="14" id="KW-1185">Reference proteome</keyword>
<comment type="subcellular location">
    <subcellularLocation>
        <location evidence="2 12">Cell inner membrane</location>
        <topology evidence="2 12">Single-pass membrane protein</topology>
    </subcellularLocation>
</comment>
<comment type="function">
    <text evidence="1 12">Required for the export of heme to the periplasm for the biogenesis of c-type cytochromes.</text>
</comment>
<dbReference type="InterPro" id="IPR007078">
    <property type="entry name" value="Haem_export_protD_CcmD"/>
</dbReference>
<dbReference type="EMBL" id="BMYZ01000001">
    <property type="protein sequence ID" value="GGY71305.1"/>
    <property type="molecule type" value="Genomic_DNA"/>
</dbReference>
<evidence type="ECO:0000256" key="4">
    <source>
        <dbReference type="ARBA" id="ARBA00016461"/>
    </source>
</evidence>
<keyword evidence="8 12" id="KW-0812">Transmembrane</keyword>
<dbReference type="RefSeq" id="WP_189417191.1">
    <property type="nucleotide sequence ID" value="NZ_BMYZ01000001.1"/>
</dbReference>
<evidence type="ECO:0000256" key="5">
    <source>
        <dbReference type="ARBA" id="ARBA00022448"/>
    </source>
</evidence>
<keyword evidence="7 12" id="KW-0997">Cell inner membrane</keyword>
<evidence type="ECO:0000256" key="6">
    <source>
        <dbReference type="ARBA" id="ARBA00022475"/>
    </source>
</evidence>
<accession>A0ABQ3AY18</accession>
<evidence type="ECO:0000256" key="3">
    <source>
        <dbReference type="ARBA" id="ARBA00008741"/>
    </source>
</evidence>
<gene>
    <name evidence="13" type="ORF">GCM10011613_14990</name>
</gene>
<dbReference type="PANTHER" id="PTHR37531:SF1">
    <property type="entry name" value="HEME EXPORTER PROTEIN D"/>
    <property type="match status" value="1"/>
</dbReference>
<evidence type="ECO:0000256" key="7">
    <source>
        <dbReference type="ARBA" id="ARBA00022519"/>
    </source>
</evidence>
<organism evidence="13 14">
    <name type="scientific">Cellvibrio zantedeschiae</name>
    <dbReference type="NCBI Taxonomy" id="1237077"/>
    <lineage>
        <taxon>Bacteria</taxon>
        <taxon>Pseudomonadati</taxon>
        <taxon>Pseudomonadota</taxon>
        <taxon>Gammaproteobacteria</taxon>
        <taxon>Cellvibrionales</taxon>
        <taxon>Cellvibrionaceae</taxon>
        <taxon>Cellvibrio</taxon>
    </lineage>
</organism>
<reference evidence="14" key="1">
    <citation type="journal article" date="2019" name="Int. J. Syst. Evol. Microbiol.">
        <title>The Global Catalogue of Microorganisms (GCM) 10K type strain sequencing project: providing services to taxonomists for standard genome sequencing and annotation.</title>
        <authorList>
            <consortium name="The Broad Institute Genomics Platform"/>
            <consortium name="The Broad Institute Genome Sequencing Center for Infectious Disease"/>
            <person name="Wu L."/>
            <person name="Ma J."/>
        </authorList>
    </citation>
    <scope>NUCLEOTIDE SEQUENCE [LARGE SCALE GENOMIC DNA]</scope>
    <source>
        <strain evidence="14">KCTC 32239</strain>
    </source>
</reference>
<name>A0ABQ3AY18_9GAMM</name>
<keyword evidence="10 12" id="KW-1133">Transmembrane helix</keyword>
<sequence>MKFQFDSLAAFAHMDGHGVFVWTAYAIVYGILIYLTVSPLIQKKAFLKQQKKWQHLQKDPSSP</sequence>
<protein>
    <recommendedName>
        <fullName evidence="4 12">Heme exporter protein D</fullName>
    </recommendedName>
</protein>
<dbReference type="Proteomes" id="UP000619761">
    <property type="component" value="Unassembled WGS sequence"/>
</dbReference>
<evidence type="ECO:0000313" key="14">
    <source>
        <dbReference type="Proteomes" id="UP000619761"/>
    </source>
</evidence>
<evidence type="ECO:0000256" key="1">
    <source>
        <dbReference type="ARBA" id="ARBA00002442"/>
    </source>
</evidence>
<evidence type="ECO:0000256" key="12">
    <source>
        <dbReference type="RuleBase" id="RU363101"/>
    </source>
</evidence>
<evidence type="ECO:0000256" key="8">
    <source>
        <dbReference type="ARBA" id="ARBA00022692"/>
    </source>
</evidence>
<comment type="similarity">
    <text evidence="3 12">Belongs to the CcmD/CycX/HelD family.</text>
</comment>
<evidence type="ECO:0000256" key="11">
    <source>
        <dbReference type="ARBA" id="ARBA00023136"/>
    </source>
</evidence>
<dbReference type="PANTHER" id="PTHR37531">
    <property type="entry name" value="HEME EXPORTER PROTEIN D"/>
    <property type="match status" value="1"/>
</dbReference>